<proteinExistence type="predicted"/>
<name>A0ABR2HJJ5_9EUKA</name>
<dbReference type="Gene3D" id="3.30.450.20">
    <property type="entry name" value="PAS domain"/>
    <property type="match status" value="1"/>
</dbReference>
<accession>A0ABR2HJJ5</accession>
<keyword evidence="3" id="KW-0547">Nucleotide-binding</keyword>
<evidence type="ECO:0000256" key="7">
    <source>
        <dbReference type="SAM" id="Phobius"/>
    </source>
</evidence>
<dbReference type="Pfam" id="PF00211">
    <property type="entry name" value="Guanylate_cyc"/>
    <property type="match status" value="1"/>
</dbReference>
<dbReference type="Pfam" id="PF13426">
    <property type="entry name" value="PAS_9"/>
    <property type="match status" value="1"/>
</dbReference>
<reference evidence="10 11" key="1">
    <citation type="submission" date="2024-04" db="EMBL/GenBank/DDBJ databases">
        <title>Tritrichomonas musculus Genome.</title>
        <authorList>
            <person name="Alves-Ferreira E."/>
            <person name="Grigg M."/>
            <person name="Lorenzi H."/>
            <person name="Galac M."/>
        </authorList>
    </citation>
    <scope>NUCLEOTIDE SEQUENCE [LARGE SCALE GENOMIC DNA]</scope>
    <source>
        <strain evidence="10 11">EAF2021</strain>
    </source>
</reference>
<feature type="transmembrane region" description="Helical" evidence="7">
    <location>
        <begin position="624"/>
        <end position="647"/>
    </location>
</feature>
<feature type="transmembrane region" description="Helical" evidence="7">
    <location>
        <begin position="314"/>
        <end position="333"/>
    </location>
</feature>
<evidence type="ECO:0000256" key="4">
    <source>
        <dbReference type="ARBA" id="ARBA00022989"/>
    </source>
</evidence>
<evidence type="ECO:0000256" key="3">
    <source>
        <dbReference type="ARBA" id="ARBA00022741"/>
    </source>
</evidence>
<dbReference type="InterPro" id="IPR000014">
    <property type="entry name" value="PAS"/>
</dbReference>
<dbReference type="PROSITE" id="PS50112">
    <property type="entry name" value="PAS"/>
    <property type="match status" value="1"/>
</dbReference>
<dbReference type="SUPFAM" id="SSF55073">
    <property type="entry name" value="Nucleotide cyclase"/>
    <property type="match status" value="1"/>
</dbReference>
<evidence type="ECO:0000313" key="11">
    <source>
        <dbReference type="Proteomes" id="UP001470230"/>
    </source>
</evidence>
<feature type="transmembrane region" description="Helical" evidence="7">
    <location>
        <begin position="253"/>
        <end position="272"/>
    </location>
</feature>
<evidence type="ECO:0000259" key="8">
    <source>
        <dbReference type="PROSITE" id="PS50112"/>
    </source>
</evidence>
<dbReference type="CDD" id="cd07302">
    <property type="entry name" value="CHD"/>
    <property type="match status" value="1"/>
</dbReference>
<feature type="transmembrane region" description="Helical" evidence="7">
    <location>
        <begin position="188"/>
        <end position="207"/>
    </location>
</feature>
<comment type="caution">
    <text evidence="10">The sequence shown here is derived from an EMBL/GenBank/DDBJ whole genome shotgun (WGS) entry which is preliminary data.</text>
</comment>
<sequence>MLTSKTHKTTASSDNMSQDEAAGNFFEKKIIKKIRNMVLYLVNYIDTVDIDLYPLHTFVSIWRIIQYIGPSLAACYPNFWKPNSYYSKAISIISIFFHIIPPPYRAQSSIIVEFAYFGIVLLSTILILGTAFNFRKNAKVSEWIPYFFVSFVDGISLLIAPIVCQIIGESIGRLIKGSTHFSEALEIIGIIFGFIGLVTQMFFFIRFNSVSVVFRPFSLMTVLHEPQIHFTSMSLLITFLTAIASQLNQVPRVILTFITSLLYIVCILIVFYPGSIISYVYKKLLFSASLSCFIFMLIVGIYDLIGHEAVMIELFVYILVFIVSYIVSVFVGGRSIMKKLRFIDEKGDDINNYTSVWHFLNMSICAFERSHPILNDWQLFKSAAFKYEDSMDFWMVFAKFVAIYPEENSLLSYIIFSIQSQHFSSLVARQAVSQAKIVLTQREGSLTSELKIRLTKSARQVQFAKRKLRHVWDLAIQSNTREMDSAINSANISVTKARSNFLHIFGQYPNNRFVAKAYARFILEVDGDQQKFFEWNEKIQILNRGILVHPDRTNLLGLHAYPILPIITQYGMSPTKGSAQYDLDHTVSESSTITVEDLQGIQMNEQISVIQDRIRVLSIPATNFIIAWTTILYFIMVLVPAIFLLVYTPTYFDEMTTPINFMYHLSFMRSAAFMLPAFGHHYLCEQLNISENESFFSKPNYKFHMESFGGANETREQFKHVASMNSNSIEQVGMYRSWSPNDERISIVHEIVFGNSIPYRYYSNSSNGETSFTANVSLQTAMMESAMQITNLLEIEETGGTLTFDLFSTANLANPIYNARTIVEYVEIALQNLYGYLAQRHDDIDNVTLFAMLFLAICYSVTIAGLLIYQIKNLTNANKIVYECLTALPKNVVSNVAESMRMIAKEEDGQISDEETDNFNKQDENIMKVFSSASDISLMKSREKIHYITLNVLFIICVVVIIVLICKVFPTISREVEINSPHLDYILGAVSHMFGGVACMNYMVTSLYNYPNALLSWQELANRSLLRMNLFITYFHRVQYGMEETSSPPFAGYSKTYWEAMPYFQCEDDKRVPERFNETFSCFSIDVKLHLIEPFVLSQILPVLEDPEEFNISHSSEYLENLWLLSIELYDKLFFPMFDEIVSNTKSLLLSEIPRYRTPTIILLVVLLVIVIGIYYEAHLSSNKIKFALSILLQCPPNVVMQTAKVMNVLSGDFEEKVHDMGTHQAEYFDLVVQRIPDSVIIMDSDYNIISVNRSSERIYKISSEDFVGQNGQDFFFSSQFSENASEIFENLDTLIDVEYYIDEGESDCSYLRIKLSFFQNSYVVTARDITQTMLYKRLISDEKEKSDRLLAAILPPNLIRRVQDGEQNISFSVQSATVLFLDIVSFTPWCAANTAQMIMSTLNIMFRELDSRLMRHSTLTKIKCIGDCYMAAGGIFVEVNQPAVHAKEMVEFGLEALQALVYINKEYNLTLQIRVGINTGGPLVAGVFGTEKPTFEILGPAINMAQQMEHHGVAMMVHISRSTYELVYGGNFIIKERGKIEVKNGKVSTYLVSGKNS</sequence>
<dbReference type="Gene3D" id="3.30.70.1230">
    <property type="entry name" value="Nucleotide cyclase"/>
    <property type="match status" value="1"/>
</dbReference>
<feature type="transmembrane region" description="Helical" evidence="7">
    <location>
        <begin position="146"/>
        <end position="168"/>
    </location>
</feature>
<evidence type="ECO:0000256" key="5">
    <source>
        <dbReference type="ARBA" id="ARBA00023136"/>
    </source>
</evidence>
<comment type="subcellular location">
    <subcellularLocation>
        <location evidence="1">Membrane</location>
    </subcellularLocation>
</comment>
<evidence type="ECO:0000313" key="10">
    <source>
        <dbReference type="EMBL" id="KAK8847277.1"/>
    </source>
</evidence>
<dbReference type="InterPro" id="IPR050401">
    <property type="entry name" value="Cyclic_nucleotide_synthase"/>
</dbReference>
<feature type="transmembrane region" description="Helical" evidence="7">
    <location>
        <begin position="110"/>
        <end position="134"/>
    </location>
</feature>
<dbReference type="InterPro" id="IPR035965">
    <property type="entry name" value="PAS-like_dom_sf"/>
</dbReference>
<evidence type="ECO:0000256" key="2">
    <source>
        <dbReference type="ARBA" id="ARBA00022692"/>
    </source>
</evidence>
<keyword evidence="5 7" id="KW-0472">Membrane</keyword>
<keyword evidence="6" id="KW-0456">Lyase</keyword>
<evidence type="ECO:0000259" key="9">
    <source>
        <dbReference type="PROSITE" id="PS50125"/>
    </source>
</evidence>
<dbReference type="SUPFAM" id="SSF55785">
    <property type="entry name" value="PYP-like sensor domain (PAS domain)"/>
    <property type="match status" value="1"/>
</dbReference>
<dbReference type="SMART" id="SM00091">
    <property type="entry name" value="PAS"/>
    <property type="match status" value="1"/>
</dbReference>
<feature type="transmembrane region" description="Helical" evidence="7">
    <location>
        <begin position="849"/>
        <end position="869"/>
    </location>
</feature>
<gene>
    <name evidence="10" type="ORF">M9Y10_019864</name>
</gene>
<dbReference type="NCBIfam" id="TIGR00229">
    <property type="entry name" value="sensory_box"/>
    <property type="match status" value="1"/>
</dbReference>
<dbReference type="InterPro" id="IPR029787">
    <property type="entry name" value="Nucleotide_cyclase"/>
</dbReference>
<feature type="transmembrane region" description="Helical" evidence="7">
    <location>
        <begin position="284"/>
        <end position="302"/>
    </location>
</feature>
<feature type="domain" description="PAS" evidence="8">
    <location>
        <begin position="1225"/>
        <end position="1299"/>
    </location>
</feature>
<evidence type="ECO:0000256" key="1">
    <source>
        <dbReference type="ARBA" id="ARBA00004370"/>
    </source>
</evidence>
<dbReference type="EMBL" id="JAPFFF010000028">
    <property type="protein sequence ID" value="KAK8847277.1"/>
    <property type="molecule type" value="Genomic_DNA"/>
</dbReference>
<dbReference type="Proteomes" id="UP001470230">
    <property type="component" value="Unassembled WGS sequence"/>
</dbReference>
<feature type="transmembrane region" description="Helical" evidence="7">
    <location>
        <begin position="945"/>
        <end position="965"/>
    </location>
</feature>
<feature type="domain" description="Guanylate cyclase" evidence="9">
    <location>
        <begin position="1378"/>
        <end position="1510"/>
    </location>
</feature>
<dbReference type="PANTHER" id="PTHR11920:SF335">
    <property type="entry name" value="GUANYLATE CYCLASE"/>
    <property type="match status" value="1"/>
</dbReference>
<feature type="transmembrane region" description="Helical" evidence="7">
    <location>
        <begin position="85"/>
        <end position="104"/>
    </location>
</feature>
<organism evidence="10 11">
    <name type="scientific">Tritrichomonas musculus</name>
    <dbReference type="NCBI Taxonomy" id="1915356"/>
    <lineage>
        <taxon>Eukaryota</taxon>
        <taxon>Metamonada</taxon>
        <taxon>Parabasalia</taxon>
        <taxon>Tritrichomonadida</taxon>
        <taxon>Tritrichomonadidae</taxon>
        <taxon>Tritrichomonas</taxon>
    </lineage>
</organism>
<evidence type="ECO:0000256" key="6">
    <source>
        <dbReference type="ARBA" id="ARBA00023239"/>
    </source>
</evidence>
<feature type="transmembrane region" description="Helical" evidence="7">
    <location>
        <begin position="1156"/>
        <end position="1176"/>
    </location>
</feature>
<keyword evidence="2 7" id="KW-0812">Transmembrane</keyword>
<protein>
    <recommendedName>
        <fullName evidence="12">Adenylate and Guanylate cyclase catalytic domain containing protein</fullName>
    </recommendedName>
</protein>
<dbReference type="InterPro" id="IPR001054">
    <property type="entry name" value="A/G_cyclase"/>
</dbReference>
<keyword evidence="11" id="KW-1185">Reference proteome</keyword>
<evidence type="ECO:0008006" key="12">
    <source>
        <dbReference type="Google" id="ProtNLM"/>
    </source>
</evidence>
<dbReference type="PROSITE" id="PS50125">
    <property type="entry name" value="GUANYLATE_CYCLASE_2"/>
    <property type="match status" value="1"/>
</dbReference>
<feature type="transmembrane region" description="Helical" evidence="7">
    <location>
        <begin position="985"/>
        <end position="1004"/>
    </location>
</feature>
<feature type="transmembrane region" description="Helical" evidence="7">
    <location>
        <begin position="228"/>
        <end position="247"/>
    </location>
</feature>
<dbReference type="PANTHER" id="PTHR11920">
    <property type="entry name" value="GUANYLYL CYCLASE"/>
    <property type="match status" value="1"/>
</dbReference>
<keyword evidence="4 7" id="KW-1133">Transmembrane helix</keyword>
<dbReference type="SMART" id="SM00044">
    <property type="entry name" value="CYCc"/>
    <property type="match status" value="1"/>
</dbReference>